<keyword evidence="2" id="KW-1185">Reference proteome</keyword>
<evidence type="ECO:0000313" key="1">
    <source>
        <dbReference type="EMBL" id="KAJ9065631.1"/>
    </source>
</evidence>
<evidence type="ECO:0000313" key="2">
    <source>
        <dbReference type="Proteomes" id="UP001165960"/>
    </source>
</evidence>
<reference evidence="1" key="1">
    <citation type="submission" date="2022-04" db="EMBL/GenBank/DDBJ databases">
        <title>Genome of the entomopathogenic fungus Entomophthora muscae.</title>
        <authorList>
            <person name="Elya C."/>
            <person name="Lovett B.R."/>
            <person name="Lee E."/>
            <person name="Macias A.M."/>
            <person name="Hajek A.E."/>
            <person name="De Bivort B.L."/>
            <person name="Kasson M.T."/>
            <person name="De Fine Licht H.H."/>
            <person name="Stajich J.E."/>
        </authorList>
    </citation>
    <scope>NUCLEOTIDE SEQUENCE</scope>
    <source>
        <strain evidence="1">Berkeley</strain>
    </source>
</reference>
<accession>A0ACC2STY3</accession>
<protein>
    <submittedName>
        <fullName evidence="1">Uncharacterized protein</fullName>
    </submittedName>
</protein>
<dbReference type="Proteomes" id="UP001165960">
    <property type="component" value="Unassembled WGS sequence"/>
</dbReference>
<dbReference type="EMBL" id="QTSX02004334">
    <property type="protein sequence ID" value="KAJ9065631.1"/>
    <property type="molecule type" value="Genomic_DNA"/>
</dbReference>
<sequence length="132" mass="14974">MPFKSFLKSIPKASKGKTKPSKTKKTKNTPKKPYKSKALVKTPTSSPEPEETSPISTHSLFLYSLSDSQKKISYFNCHSDLISKPEEEHDVRNPFPDYILNLTEGSLFINQNAQNNNMFNTFEPFSPSQTKN</sequence>
<name>A0ACC2STY3_9FUNG</name>
<organism evidence="1 2">
    <name type="scientific">Entomophthora muscae</name>
    <dbReference type="NCBI Taxonomy" id="34485"/>
    <lineage>
        <taxon>Eukaryota</taxon>
        <taxon>Fungi</taxon>
        <taxon>Fungi incertae sedis</taxon>
        <taxon>Zoopagomycota</taxon>
        <taxon>Entomophthoromycotina</taxon>
        <taxon>Entomophthoromycetes</taxon>
        <taxon>Entomophthorales</taxon>
        <taxon>Entomophthoraceae</taxon>
        <taxon>Entomophthora</taxon>
    </lineage>
</organism>
<proteinExistence type="predicted"/>
<comment type="caution">
    <text evidence="1">The sequence shown here is derived from an EMBL/GenBank/DDBJ whole genome shotgun (WGS) entry which is preliminary data.</text>
</comment>
<gene>
    <name evidence="1" type="ORF">DSO57_1017562</name>
</gene>